<evidence type="ECO:0000313" key="1">
    <source>
        <dbReference type="EMBL" id="EST12234.1"/>
    </source>
</evidence>
<dbReference type="PATRIC" id="fig|1395513.3.peg.1651"/>
<comment type="caution">
    <text evidence="1">The sequence shown here is derived from an EMBL/GenBank/DDBJ whole genome shotgun (WGS) entry which is preliminary data.</text>
</comment>
<keyword evidence="2" id="KW-1185">Reference proteome</keyword>
<gene>
    <name evidence="1" type="ORF">P343_08145</name>
</gene>
<sequence length="49" mass="5628">MNEVMERIAELEELYKTSKRDGLGRAQCFFIGELAELKVILKRGAWVNA</sequence>
<name>V6J640_9BACL</name>
<dbReference type="STRING" id="1395513.P343_08145"/>
<evidence type="ECO:0000313" key="2">
    <source>
        <dbReference type="Proteomes" id="UP000018296"/>
    </source>
</evidence>
<dbReference type="RefSeq" id="WP_023509896.1">
    <property type="nucleotide sequence ID" value="NZ_AWTC01000006.1"/>
</dbReference>
<dbReference type="EMBL" id="AWTC01000006">
    <property type="protein sequence ID" value="EST12234.1"/>
    <property type="molecule type" value="Genomic_DNA"/>
</dbReference>
<accession>V6J640</accession>
<protein>
    <submittedName>
        <fullName evidence="1">Uncharacterized protein</fullName>
    </submittedName>
</protein>
<dbReference type="Proteomes" id="UP000018296">
    <property type="component" value="Unassembled WGS sequence"/>
</dbReference>
<organism evidence="1 2">
    <name type="scientific">Sporolactobacillus laevolacticus DSM 442</name>
    <dbReference type="NCBI Taxonomy" id="1395513"/>
    <lineage>
        <taxon>Bacteria</taxon>
        <taxon>Bacillati</taxon>
        <taxon>Bacillota</taxon>
        <taxon>Bacilli</taxon>
        <taxon>Bacillales</taxon>
        <taxon>Sporolactobacillaceae</taxon>
        <taxon>Sporolactobacillus</taxon>
    </lineage>
</organism>
<dbReference type="AlphaFoldDB" id="V6J640"/>
<reference evidence="1 2" key="1">
    <citation type="journal article" date="2013" name="Genome Announc.">
        <title>Genome Sequence of Sporolactobacillus laevolacticus DSM442, an Efficient Polymer-Grade D-Lactate Producer from Agricultural Waste Cottonseed as a Nitrogen Source.</title>
        <authorList>
            <person name="Wang H."/>
            <person name="Wang L."/>
            <person name="Ju J."/>
            <person name="Yu B."/>
            <person name="Ma Y."/>
        </authorList>
    </citation>
    <scope>NUCLEOTIDE SEQUENCE [LARGE SCALE GENOMIC DNA]</scope>
    <source>
        <strain evidence="1 2">DSM 442</strain>
    </source>
</reference>
<proteinExistence type="predicted"/>